<evidence type="ECO:0000313" key="8">
    <source>
        <dbReference type="Proteomes" id="UP000234857"/>
    </source>
</evidence>
<reference evidence="7 8" key="1">
    <citation type="submission" date="2017-11" db="EMBL/GenBank/DDBJ databases">
        <title>Genome-resolved metagenomics identifies genetic mobility, metabolic interactions, and unexpected diversity in perchlorate-reducing communities.</title>
        <authorList>
            <person name="Barnum T.P."/>
            <person name="Figueroa I.A."/>
            <person name="Carlstrom C.I."/>
            <person name="Lucas L.N."/>
            <person name="Engelbrektson A.L."/>
            <person name="Coates J.D."/>
        </authorList>
    </citation>
    <scope>NUCLEOTIDE SEQUENCE [LARGE SCALE GENOMIC DNA]</scope>
    <source>
        <strain evidence="7">BM706</strain>
    </source>
</reference>
<feature type="domain" description="Radical SAM core" evidence="6">
    <location>
        <begin position="175"/>
        <end position="408"/>
    </location>
</feature>
<dbReference type="Gene3D" id="3.80.30.20">
    <property type="entry name" value="tm_1862 like domain"/>
    <property type="match status" value="1"/>
</dbReference>
<dbReference type="GO" id="GO:0046872">
    <property type="term" value="F:metal ion binding"/>
    <property type="evidence" value="ECO:0007669"/>
    <property type="project" value="UniProtKB-KW"/>
</dbReference>
<dbReference type="InterPro" id="IPR058240">
    <property type="entry name" value="rSAM_sf"/>
</dbReference>
<dbReference type="SUPFAM" id="SSF102114">
    <property type="entry name" value="Radical SAM enzymes"/>
    <property type="match status" value="1"/>
</dbReference>
<dbReference type="InterPro" id="IPR023404">
    <property type="entry name" value="rSAM_horseshoe"/>
</dbReference>
<dbReference type="EMBL" id="PKTG01000122">
    <property type="protein sequence ID" value="PLX16151.1"/>
    <property type="molecule type" value="Genomic_DNA"/>
</dbReference>
<dbReference type="InterPro" id="IPR051198">
    <property type="entry name" value="BchE-like"/>
</dbReference>
<keyword evidence="3" id="KW-0479">Metal-binding</keyword>
<dbReference type="SFLD" id="SFLDG01082">
    <property type="entry name" value="B12-binding_domain_containing"/>
    <property type="match status" value="1"/>
</dbReference>
<comment type="cofactor">
    <cofactor evidence="1">
        <name>[4Fe-4S] cluster</name>
        <dbReference type="ChEBI" id="CHEBI:49883"/>
    </cofactor>
</comment>
<keyword evidence="4" id="KW-0408">Iron</keyword>
<dbReference type="InterPro" id="IPR006638">
    <property type="entry name" value="Elp3/MiaA/NifB-like_rSAM"/>
</dbReference>
<evidence type="ECO:0000256" key="5">
    <source>
        <dbReference type="ARBA" id="ARBA00023014"/>
    </source>
</evidence>
<dbReference type="GO" id="GO:0003824">
    <property type="term" value="F:catalytic activity"/>
    <property type="evidence" value="ECO:0007669"/>
    <property type="project" value="InterPro"/>
</dbReference>
<dbReference type="SMART" id="SM00729">
    <property type="entry name" value="Elp3"/>
    <property type="match status" value="1"/>
</dbReference>
<proteinExistence type="predicted"/>
<dbReference type="CDD" id="cd01335">
    <property type="entry name" value="Radical_SAM"/>
    <property type="match status" value="1"/>
</dbReference>
<evidence type="ECO:0000256" key="4">
    <source>
        <dbReference type="ARBA" id="ARBA00023004"/>
    </source>
</evidence>
<comment type="caution">
    <text evidence="7">The sequence shown here is derived from an EMBL/GenBank/DDBJ whole genome shotgun (WGS) entry which is preliminary data.</text>
</comment>
<dbReference type="Proteomes" id="UP000234857">
    <property type="component" value="Unassembled WGS sequence"/>
</dbReference>
<dbReference type="InterPro" id="IPR007197">
    <property type="entry name" value="rSAM"/>
</dbReference>
<evidence type="ECO:0000259" key="6">
    <source>
        <dbReference type="PROSITE" id="PS51918"/>
    </source>
</evidence>
<name>A0A2N5ZBU8_MUIH1</name>
<accession>A0A2N5ZBU8</accession>
<evidence type="ECO:0000313" key="7">
    <source>
        <dbReference type="EMBL" id="PLX16151.1"/>
    </source>
</evidence>
<dbReference type="PROSITE" id="PS51918">
    <property type="entry name" value="RADICAL_SAM"/>
    <property type="match status" value="1"/>
</dbReference>
<dbReference type="Pfam" id="PF04055">
    <property type="entry name" value="Radical_SAM"/>
    <property type="match status" value="1"/>
</dbReference>
<evidence type="ECO:0000256" key="2">
    <source>
        <dbReference type="ARBA" id="ARBA00022691"/>
    </source>
</evidence>
<keyword evidence="2" id="KW-0949">S-adenosyl-L-methionine</keyword>
<sequence length="569" mass="65424">MSVLILNYDPSGLYKRNEVLNCLLLAALLKRHSISYKIKEISSISDEVVNDERFVVITSREKKVQELALKIKKRYKTKVLIFFHEYFSFFINKDFLKIVDIVVVGNGFNAIIDLIKDLKRKETGIKSTAWLSNGVVNINSSQNPIDLKKVGKLPYSKYPGCGIYKEAAFKYSPYEEGKDAALIFFSRGCKSRCSFCINPIFYKRKVYYRDPFDVLEDIDFFIEKGIVHFSFEDENLIADRKRFNELYTHIKKKNIMYRCHGAIRDIDNSILKKLFESGCKRLDIGIETASLDLQSKINKINGVKRVIKVCNQVKSFGIRPFILMMLGFPGETREDLLKTKGFLEILEKNGMEFGLSLFRPLPGTCFEKIKGITETGFSSHGKDVLHYIGDETDVDEIKRIYKRFTSKKLIIPNESKSIKVVRNGSSFIRADEYFEADFKPVPLNIWNGDKWDSKGLAHLVGRFKGYIKYRFSSSESFKANIKIRFRACTQTDEKGNLVITINENKKEVYIPEKSESGEILCVEFENITVDIKNELCILCNSEMGLSLFLSFDDSKVDNKSIEISTCDVL</sequence>
<evidence type="ECO:0000256" key="1">
    <source>
        <dbReference type="ARBA" id="ARBA00001966"/>
    </source>
</evidence>
<protein>
    <recommendedName>
        <fullName evidence="6">Radical SAM core domain-containing protein</fullName>
    </recommendedName>
</protein>
<organism evidence="7 8">
    <name type="scientific">Muiribacterium halophilum</name>
    <dbReference type="NCBI Taxonomy" id="2053465"/>
    <lineage>
        <taxon>Bacteria</taxon>
        <taxon>Candidatus Muiribacteriota</taxon>
        <taxon>Candidatus Muiribacteriia</taxon>
        <taxon>Candidatus Muiribacteriales</taxon>
        <taxon>Candidatus Muiribacteriaceae</taxon>
        <taxon>Candidatus Muiribacterium</taxon>
    </lineage>
</organism>
<dbReference type="AlphaFoldDB" id="A0A2N5ZBU8"/>
<gene>
    <name evidence="7" type="ORF">C0601_11040</name>
</gene>
<dbReference type="GO" id="GO:0051536">
    <property type="term" value="F:iron-sulfur cluster binding"/>
    <property type="evidence" value="ECO:0007669"/>
    <property type="project" value="UniProtKB-KW"/>
</dbReference>
<dbReference type="PANTHER" id="PTHR43409">
    <property type="entry name" value="ANAEROBIC MAGNESIUM-PROTOPORPHYRIN IX MONOMETHYL ESTER CYCLASE-RELATED"/>
    <property type="match status" value="1"/>
</dbReference>
<dbReference type="SFLD" id="SFLDS00029">
    <property type="entry name" value="Radical_SAM"/>
    <property type="match status" value="1"/>
</dbReference>
<keyword evidence="5" id="KW-0411">Iron-sulfur</keyword>
<evidence type="ECO:0000256" key="3">
    <source>
        <dbReference type="ARBA" id="ARBA00022723"/>
    </source>
</evidence>